<dbReference type="GO" id="GO:0016829">
    <property type="term" value="F:lyase activity"/>
    <property type="evidence" value="ECO:0007669"/>
    <property type="project" value="UniProtKB-KW"/>
</dbReference>
<keyword evidence="10" id="KW-0963">Cytoplasm</keyword>
<comment type="similarity">
    <text evidence="2 10">Belongs to the organic radical-activating enzymes family.</text>
</comment>
<dbReference type="GO" id="GO:0051539">
    <property type="term" value="F:4 iron, 4 sulfur cluster binding"/>
    <property type="evidence" value="ECO:0007669"/>
    <property type="project" value="UniProtKB-UniRule"/>
</dbReference>
<dbReference type="PROSITE" id="PS01087">
    <property type="entry name" value="RADICAL_ACTIVATING"/>
    <property type="match status" value="1"/>
</dbReference>
<dbReference type="SFLD" id="SFLDG01066">
    <property type="entry name" value="organic_radical-activating_enz"/>
    <property type="match status" value="1"/>
</dbReference>
<evidence type="ECO:0000256" key="1">
    <source>
        <dbReference type="ARBA" id="ARBA00003141"/>
    </source>
</evidence>
<dbReference type="GO" id="GO:0005737">
    <property type="term" value="C:cytoplasm"/>
    <property type="evidence" value="ECO:0007669"/>
    <property type="project" value="UniProtKB-SubCell"/>
</dbReference>
<dbReference type="SUPFAM" id="SSF102114">
    <property type="entry name" value="Radical SAM enzymes"/>
    <property type="match status" value="1"/>
</dbReference>
<organism evidence="12 13">
    <name type="scientific">Congzhengia minquanensis</name>
    <dbReference type="NCBI Taxonomy" id="2763657"/>
    <lineage>
        <taxon>Bacteria</taxon>
        <taxon>Bacillati</taxon>
        <taxon>Bacillota</taxon>
        <taxon>Clostridia</taxon>
        <taxon>Eubacteriales</taxon>
        <taxon>Oscillospiraceae</taxon>
        <taxon>Congzhengia</taxon>
    </lineage>
</organism>
<dbReference type="SFLD" id="SFLDS00029">
    <property type="entry name" value="Radical_SAM"/>
    <property type="match status" value="1"/>
</dbReference>
<keyword evidence="9 10" id="KW-0411">Iron-sulfur</keyword>
<name>A0A926HYE6_9FIRM</name>
<comment type="function">
    <text evidence="1 10">Activation of pyruvate formate-lyase under anaerobic conditions by generation of an organic free radical, using S-adenosylmethionine and reduced flavodoxin as cosubstrates to produce 5'-deoxy-adenosine.</text>
</comment>
<evidence type="ECO:0000256" key="5">
    <source>
        <dbReference type="ARBA" id="ARBA00022691"/>
    </source>
</evidence>
<reference evidence="12" key="1">
    <citation type="submission" date="2020-08" db="EMBL/GenBank/DDBJ databases">
        <title>Genome public.</title>
        <authorList>
            <person name="Liu C."/>
            <person name="Sun Q."/>
        </authorList>
    </citation>
    <scope>NUCLEOTIDE SEQUENCE</scope>
    <source>
        <strain evidence="12">H8</strain>
    </source>
</reference>
<gene>
    <name evidence="12" type="primary">pflA</name>
    <name evidence="12" type="ORF">H8698_08570</name>
</gene>
<keyword evidence="7 10" id="KW-0560">Oxidoreductase</keyword>
<dbReference type="RefSeq" id="WP_249312815.1">
    <property type="nucleotide sequence ID" value="NZ_JACRSU010000003.1"/>
</dbReference>
<evidence type="ECO:0000256" key="9">
    <source>
        <dbReference type="ARBA" id="ARBA00023014"/>
    </source>
</evidence>
<sequence length="235" mass="26104">MTGKIHSFQSLGTLDGPGVRFVVFLHGCNLHCGYCHNIDVCRGDFNEFTPEEILEKILRCKAYFGQNGGVTVSGGEPLLQAEFVTALLKLCKKNGIHTALDTSGSILTDGALKLLDFCDLVLLDIKMTDDHSYRTHIGCGMNAPLSFLDELEKRQIPCWVRHVVVGGLNDTAENILRLKSLLSDKTCVQKVELLPFRKLCAQKYETMGIPFPFVSYHQPETDTMKKLNEVLNGGK</sequence>
<dbReference type="InterPro" id="IPR007197">
    <property type="entry name" value="rSAM"/>
</dbReference>
<evidence type="ECO:0000313" key="13">
    <source>
        <dbReference type="Proteomes" id="UP000611762"/>
    </source>
</evidence>
<dbReference type="InterPro" id="IPR013785">
    <property type="entry name" value="Aldolase_TIM"/>
</dbReference>
<evidence type="ECO:0000256" key="7">
    <source>
        <dbReference type="ARBA" id="ARBA00023002"/>
    </source>
</evidence>
<proteinExistence type="inferred from homology"/>
<protein>
    <recommendedName>
        <fullName evidence="3 10">Pyruvate formate-lyase-activating enzyme</fullName>
        <ecNumber evidence="10">1.97.1.4</ecNumber>
    </recommendedName>
</protein>
<comment type="catalytic activity">
    <reaction evidence="10">
        <text>glycyl-[formate C-acetyltransferase] + reduced [flavodoxin] + S-adenosyl-L-methionine = glycin-2-yl radical-[formate C-acetyltransferase] + semiquinone [flavodoxin] + 5'-deoxyadenosine + L-methionine + H(+)</text>
        <dbReference type="Rhea" id="RHEA:19225"/>
        <dbReference type="Rhea" id="RHEA-COMP:10622"/>
        <dbReference type="Rhea" id="RHEA-COMP:12190"/>
        <dbReference type="Rhea" id="RHEA-COMP:12191"/>
        <dbReference type="Rhea" id="RHEA-COMP:14480"/>
        <dbReference type="ChEBI" id="CHEBI:15378"/>
        <dbReference type="ChEBI" id="CHEBI:17319"/>
        <dbReference type="ChEBI" id="CHEBI:29947"/>
        <dbReference type="ChEBI" id="CHEBI:32722"/>
        <dbReference type="ChEBI" id="CHEBI:57618"/>
        <dbReference type="ChEBI" id="CHEBI:57844"/>
        <dbReference type="ChEBI" id="CHEBI:59789"/>
        <dbReference type="ChEBI" id="CHEBI:140311"/>
        <dbReference type="EC" id="1.97.1.4"/>
    </reaction>
</comment>
<dbReference type="InterPro" id="IPR012838">
    <property type="entry name" value="PFL1_activating"/>
</dbReference>
<evidence type="ECO:0000259" key="11">
    <source>
        <dbReference type="PROSITE" id="PS51918"/>
    </source>
</evidence>
<keyword evidence="12" id="KW-0456">Lyase</keyword>
<dbReference type="CDD" id="cd01335">
    <property type="entry name" value="Radical_SAM"/>
    <property type="match status" value="1"/>
</dbReference>
<evidence type="ECO:0000256" key="3">
    <source>
        <dbReference type="ARBA" id="ARBA00021356"/>
    </source>
</evidence>
<dbReference type="EC" id="1.97.1.4" evidence="10"/>
<comment type="subcellular location">
    <subcellularLocation>
        <location evidence="10">Cytoplasm</location>
    </subcellularLocation>
</comment>
<evidence type="ECO:0000256" key="10">
    <source>
        <dbReference type="RuleBase" id="RU362053"/>
    </source>
</evidence>
<dbReference type="InterPro" id="IPR058240">
    <property type="entry name" value="rSAM_sf"/>
</dbReference>
<comment type="caution">
    <text evidence="12">The sequence shown here is derived from an EMBL/GenBank/DDBJ whole genome shotgun (WGS) entry which is preliminary data.</text>
</comment>
<keyword evidence="6 10" id="KW-0479">Metal-binding</keyword>
<comment type="cofactor">
    <cofactor evidence="10">
        <name>[4Fe-4S] cluster</name>
        <dbReference type="ChEBI" id="CHEBI:49883"/>
    </cofactor>
    <text evidence="10">Binds 1 [4Fe-4S] cluster. The cluster is coordinated with 3 cysteines and an exchangeable S-adenosyl-L-methionine.</text>
</comment>
<accession>A0A926HYE6</accession>
<dbReference type="PANTHER" id="PTHR30352:SF5">
    <property type="entry name" value="PYRUVATE FORMATE-LYASE 1-ACTIVATING ENZYME"/>
    <property type="match status" value="1"/>
</dbReference>
<dbReference type="Pfam" id="PF04055">
    <property type="entry name" value="Radical_SAM"/>
    <property type="match status" value="1"/>
</dbReference>
<keyword evidence="13" id="KW-1185">Reference proteome</keyword>
<keyword evidence="4 10" id="KW-0004">4Fe-4S</keyword>
<dbReference type="InterPro" id="IPR001989">
    <property type="entry name" value="Radical_activat_CS"/>
</dbReference>
<keyword evidence="8 10" id="KW-0408">Iron</keyword>
<dbReference type="Gene3D" id="3.20.20.70">
    <property type="entry name" value="Aldolase class I"/>
    <property type="match status" value="1"/>
</dbReference>
<evidence type="ECO:0000313" key="12">
    <source>
        <dbReference type="EMBL" id="MBC8541024.1"/>
    </source>
</evidence>
<dbReference type="AlphaFoldDB" id="A0A926HYE6"/>
<dbReference type="EMBL" id="JACRSU010000003">
    <property type="protein sequence ID" value="MBC8541024.1"/>
    <property type="molecule type" value="Genomic_DNA"/>
</dbReference>
<evidence type="ECO:0000256" key="2">
    <source>
        <dbReference type="ARBA" id="ARBA00009777"/>
    </source>
</evidence>
<dbReference type="GO" id="GO:0046872">
    <property type="term" value="F:metal ion binding"/>
    <property type="evidence" value="ECO:0007669"/>
    <property type="project" value="UniProtKB-UniRule"/>
</dbReference>
<dbReference type="GO" id="GO:0043365">
    <property type="term" value="F:[formate-C-acetyltransferase]-activating enzyme activity"/>
    <property type="evidence" value="ECO:0007669"/>
    <property type="project" value="UniProtKB-UniRule"/>
</dbReference>
<dbReference type="Proteomes" id="UP000611762">
    <property type="component" value="Unassembled WGS sequence"/>
</dbReference>
<evidence type="ECO:0000256" key="6">
    <source>
        <dbReference type="ARBA" id="ARBA00022723"/>
    </source>
</evidence>
<dbReference type="NCBIfam" id="TIGR02493">
    <property type="entry name" value="PFLA"/>
    <property type="match status" value="1"/>
</dbReference>
<keyword evidence="5 10" id="KW-0949">S-adenosyl-L-methionine</keyword>
<evidence type="ECO:0000256" key="8">
    <source>
        <dbReference type="ARBA" id="ARBA00023004"/>
    </source>
</evidence>
<dbReference type="PROSITE" id="PS51918">
    <property type="entry name" value="RADICAL_SAM"/>
    <property type="match status" value="1"/>
</dbReference>
<evidence type="ECO:0000256" key="4">
    <source>
        <dbReference type="ARBA" id="ARBA00022485"/>
    </source>
</evidence>
<dbReference type="InterPro" id="IPR034457">
    <property type="entry name" value="Organic_radical-activating"/>
</dbReference>
<keyword evidence="12" id="KW-0670">Pyruvate</keyword>
<feature type="domain" description="Radical SAM core" evidence="11">
    <location>
        <begin position="14"/>
        <end position="235"/>
    </location>
</feature>
<dbReference type="PANTHER" id="PTHR30352">
    <property type="entry name" value="PYRUVATE FORMATE-LYASE-ACTIVATING ENZYME"/>
    <property type="match status" value="1"/>
</dbReference>